<organism evidence="1 2">
    <name type="scientific">Candidatus Adlerbacteria bacterium RIFOXYC1_FULL_48_26</name>
    <dbReference type="NCBI Taxonomy" id="1797247"/>
    <lineage>
        <taxon>Bacteria</taxon>
        <taxon>Candidatus Adleribacteriota</taxon>
    </lineage>
</organism>
<dbReference type="EMBL" id="MEXB01000008">
    <property type="protein sequence ID" value="OGC88479.1"/>
    <property type="molecule type" value="Genomic_DNA"/>
</dbReference>
<protein>
    <submittedName>
        <fullName evidence="1">Uncharacterized protein</fullName>
    </submittedName>
</protein>
<dbReference type="AlphaFoldDB" id="A0A1F4Y3F6"/>
<sequence length="95" mass="10522">MEAFPSGGEAVQVRVFDGVALDVGCADGRPGFGAVAGGDAHLVRAHERLVFWEKPFRNTIACGQQTRSACEKKDLVQKELPELELELRNWERRTP</sequence>
<reference evidence="1 2" key="1">
    <citation type="journal article" date="2016" name="Nat. Commun.">
        <title>Thousands of microbial genomes shed light on interconnected biogeochemical processes in an aquifer system.</title>
        <authorList>
            <person name="Anantharaman K."/>
            <person name="Brown C.T."/>
            <person name="Hug L.A."/>
            <person name="Sharon I."/>
            <person name="Castelle C.J."/>
            <person name="Probst A.J."/>
            <person name="Thomas B.C."/>
            <person name="Singh A."/>
            <person name="Wilkins M.J."/>
            <person name="Karaoz U."/>
            <person name="Brodie E.L."/>
            <person name="Williams K.H."/>
            <person name="Hubbard S.S."/>
            <person name="Banfield J.F."/>
        </authorList>
    </citation>
    <scope>NUCLEOTIDE SEQUENCE [LARGE SCALE GENOMIC DNA]</scope>
</reference>
<name>A0A1F4Y3F6_9BACT</name>
<evidence type="ECO:0000313" key="2">
    <source>
        <dbReference type="Proteomes" id="UP000176568"/>
    </source>
</evidence>
<gene>
    <name evidence="1" type="ORF">A2419_01930</name>
</gene>
<dbReference type="Proteomes" id="UP000176568">
    <property type="component" value="Unassembled WGS sequence"/>
</dbReference>
<accession>A0A1F4Y3F6</accession>
<comment type="caution">
    <text evidence="1">The sequence shown here is derived from an EMBL/GenBank/DDBJ whole genome shotgun (WGS) entry which is preliminary data.</text>
</comment>
<proteinExistence type="predicted"/>
<evidence type="ECO:0000313" key="1">
    <source>
        <dbReference type="EMBL" id="OGC88479.1"/>
    </source>
</evidence>